<dbReference type="PANTHER" id="PTHR44229">
    <property type="entry name" value="15-HYDROXYPROSTAGLANDIN DEHYDROGENASE [NAD(+)]"/>
    <property type="match status" value="1"/>
</dbReference>
<evidence type="ECO:0000256" key="9">
    <source>
        <dbReference type="ARBA" id="ARBA00047325"/>
    </source>
</evidence>
<comment type="catalytic activity">
    <reaction evidence="21">
        <text>resolvin E1 + NAD(+) = 18-oxo-resolvin E1 + NADH + H(+)</text>
        <dbReference type="Rhea" id="RHEA:49244"/>
        <dbReference type="ChEBI" id="CHEBI:15378"/>
        <dbReference type="ChEBI" id="CHEBI:57540"/>
        <dbReference type="ChEBI" id="CHEBI:57945"/>
        <dbReference type="ChEBI" id="CHEBI:91000"/>
        <dbReference type="ChEBI" id="CHEBI:91001"/>
    </reaction>
    <physiologicalReaction direction="left-to-right" evidence="21">
        <dbReference type="Rhea" id="RHEA:49245"/>
    </physiologicalReaction>
</comment>
<dbReference type="GO" id="GO:0047034">
    <property type="term" value="F:15-hydroxyicosatetraenoate dehydrogenase activity"/>
    <property type="evidence" value="ECO:0007669"/>
    <property type="project" value="UniProtKB-EC"/>
</dbReference>
<dbReference type="FunFam" id="3.40.50.720:FF:000149">
    <property type="entry name" value="15-hydroxyprostaglandin dehydrogenase [NAD(+)]"/>
    <property type="match status" value="1"/>
</dbReference>
<organism evidence="23 24">
    <name type="scientific">Elysia crispata</name>
    <name type="common">lettuce slug</name>
    <dbReference type="NCBI Taxonomy" id="231223"/>
    <lineage>
        <taxon>Eukaryota</taxon>
        <taxon>Metazoa</taxon>
        <taxon>Spiralia</taxon>
        <taxon>Lophotrochozoa</taxon>
        <taxon>Mollusca</taxon>
        <taxon>Gastropoda</taxon>
        <taxon>Heterobranchia</taxon>
        <taxon>Euthyneura</taxon>
        <taxon>Panpulmonata</taxon>
        <taxon>Sacoglossa</taxon>
        <taxon>Placobranchoidea</taxon>
        <taxon>Plakobranchidae</taxon>
        <taxon>Elysia</taxon>
    </lineage>
</organism>
<accession>A0AAE0ZV51</accession>
<dbReference type="Proteomes" id="UP001283361">
    <property type="component" value="Unassembled WGS sequence"/>
</dbReference>
<reference evidence="23" key="1">
    <citation type="journal article" date="2023" name="G3 (Bethesda)">
        <title>A reference genome for the long-term kleptoplast-retaining sea slug Elysia crispata morphotype clarki.</title>
        <authorList>
            <person name="Eastman K.E."/>
            <person name="Pendleton A.L."/>
            <person name="Shaikh M.A."/>
            <person name="Suttiyut T."/>
            <person name="Ogas R."/>
            <person name="Tomko P."/>
            <person name="Gavelis G."/>
            <person name="Widhalm J.R."/>
            <person name="Wisecaver J.H."/>
        </authorList>
    </citation>
    <scope>NUCLEOTIDE SEQUENCE</scope>
    <source>
        <strain evidence="23">ECLA1</strain>
    </source>
</reference>
<evidence type="ECO:0000256" key="6">
    <source>
        <dbReference type="ARBA" id="ARBA00041812"/>
    </source>
</evidence>
<sequence>MLLKKTAFVTGAAQGLGRAFSEALLAKGGRVCLTDIQAKKGLLVENELQKKFGKDKCMFLQCDVSSAENLKQSFNAAVSKFGHIDLIVNNAGIGDESNMEKMIKINLVGAISGSHLGIEHMRKDKGGKGGVVINVASTAGLTPVYFSPNYCATKYGLVGFHMSCASNPHLKEMGVQFGCLCPAFTDTEILKMDSKKVDYYDEAQKIIQHVGINPVETVVQGFLQLVESPNCNGDIITVTAHDGIQYKKKGRNKWMSQFDSGQYLGPRNFLSGYQSQSIEIIVKVN</sequence>
<comment type="catalytic activity">
    <reaction evidence="18">
        <text>prostaglandin E2 + NAD(+) = 15-oxoprostaglandin E2 + NADH + H(+)</text>
        <dbReference type="Rhea" id="RHEA:11876"/>
        <dbReference type="ChEBI" id="CHEBI:15378"/>
        <dbReference type="ChEBI" id="CHEBI:57400"/>
        <dbReference type="ChEBI" id="CHEBI:57540"/>
        <dbReference type="ChEBI" id="CHEBI:57945"/>
        <dbReference type="ChEBI" id="CHEBI:606564"/>
        <dbReference type="EC" id="1.1.1.141"/>
    </reaction>
    <physiologicalReaction direction="left-to-right" evidence="18">
        <dbReference type="Rhea" id="RHEA:11877"/>
    </physiologicalReaction>
</comment>
<dbReference type="GO" id="GO:0005737">
    <property type="term" value="C:cytoplasm"/>
    <property type="evidence" value="ECO:0007669"/>
    <property type="project" value="TreeGrafter"/>
</dbReference>
<evidence type="ECO:0000256" key="5">
    <source>
        <dbReference type="ARBA" id="ARBA00040276"/>
    </source>
</evidence>
<comment type="catalytic activity">
    <reaction evidence="19">
        <text>resolvin D2 + NAD(+) = 16-oxoresolvin D2 + NADH + H(+)</text>
        <dbReference type="Rhea" id="RHEA:53588"/>
        <dbReference type="ChEBI" id="CHEBI:15378"/>
        <dbReference type="ChEBI" id="CHEBI:57540"/>
        <dbReference type="ChEBI" id="CHEBI:57945"/>
        <dbReference type="ChEBI" id="CHEBI:133367"/>
        <dbReference type="ChEBI" id="CHEBI:137498"/>
    </reaction>
    <physiologicalReaction direction="left-to-right" evidence="19">
        <dbReference type="Rhea" id="RHEA:53589"/>
    </physiologicalReaction>
</comment>
<evidence type="ECO:0000256" key="3">
    <source>
        <dbReference type="ARBA" id="ARBA00038968"/>
    </source>
</evidence>
<name>A0AAE0ZV51_9GAST</name>
<dbReference type="SUPFAM" id="SSF51735">
    <property type="entry name" value="NAD(P)-binding Rossmann-fold domains"/>
    <property type="match status" value="1"/>
</dbReference>
<keyword evidence="2" id="KW-0560">Oxidoreductase</keyword>
<protein>
    <recommendedName>
        <fullName evidence="5">15-hydroxyprostaglandin dehydrogenase [NAD(+)]</fullName>
        <ecNumber evidence="3">1.1.1.141</ecNumber>
        <ecNumber evidence="4">1.1.1.232</ecNumber>
    </recommendedName>
    <alternativeName>
        <fullName evidence="7">Eicosanoid/docosanoid dehydrogenase [NAD(+)]</fullName>
    </alternativeName>
    <alternativeName>
        <fullName evidence="6">Prostaglandin dehydrogenase 1</fullName>
    </alternativeName>
</protein>
<dbReference type="GO" id="GO:0016404">
    <property type="term" value="F:15-hydroxyprostaglandin dehydrogenase (NAD+) activity"/>
    <property type="evidence" value="ECO:0007669"/>
    <property type="project" value="UniProtKB-EC"/>
</dbReference>
<evidence type="ECO:0000256" key="19">
    <source>
        <dbReference type="ARBA" id="ARBA00048921"/>
    </source>
</evidence>
<evidence type="ECO:0000256" key="10">
    <source>
        <dbReference type="ARBA" id="ARBA00047672"/>
    </source>
</evidence>
<dbReference type="Pfam" id="PF00106">
    <property type="entry name" value="adh_short"/>
    <property type="match status" value="1"/>
</dbReference>
<comment type="catalytic activity">
    <reaction evidence="14">
        <text>resolvin D1 + NAD(+) = 17-oxoresolvin D1 + NADH + H(+)</text>
        <dbReference type="Rhea" id="RHEA:50128"/>
        <dbReference type="ChEBI" id="CHEBI:15378"/>
        <dbReference type="ChEBI" id="CHEBI:57540"/>
        <dbReference type="ChEBI" id="CHEBI:57945"/>
        <dbReference type="ChEBI" id="CHEBI:132079"/>
        <dbReference type="ChEBI" id="CHEBI:132081"/>
    </reaction>
    <physiologicalReaction direction="left-to-right" evidence="14">
        <dbReference type="Rhea" id="RHEA:50129"/>
    </physiologicalReaction>
</comment>
<comment type="catalytic activity">
    <reaction evidence="15">
        <text>resolvin D2 + NAD(+) = 7-oxoresolvin D2 + NADH + H(+)</text>
        <dbReference type="Rhea" id="RHEA:53584"/>
        <dbReference type="ChEBI" id="CHEBI:15378"/>
        <dbReference type="ChEBI" id="CHEBI:57540"/>
        <dbReference type="ChEBI" id="CHEBI:57945"/>
        <dbReference type="ChEBI" id="CHEBI:133367"/>
        <dbReference type="ChEBI" id="CHEBI:137497"/>
    </reaction>
    <physiologicalReaction direction="left-to-right" evidence="15">
        <dbReference type="Rhea" id="RHEA:53585"/>
    </physiologicalReaction>
</comment>
<evidence type="ECO:0000256" key="14">
    <source>
        <dbReference type="ARBA" id="ARBA00048170"/>
    </source>
</evidence>
<keyword evidence="24" id="KW-1185">Reference proteome</keyword>
<comment type="function">
    <text evidence="8">Catalyzes the NAD-dependent dehydrogenation (oxidation) of a broad array of hydroxylated polyunsaturated fatty acids (mainly eicosanoids and docosanoids, including prostaglandins, lipoxins and resolvins), yielding their corresponding keto (oxo) metabolites. Decreases the levels of the pro-proliferative prostaglandins such as prostaglandin E2 (whose activity is increased in cancer because of an increase in the expression of cyclooxygenase 2) and generates oxo-fatty acid products that can profoundly influence cell function by abrogating pro-inflammatory cytokine expression. Converts resolvins E1, D1 and D2 to their oxo products, which represents a mode of resolvin inactivation. Resolvin E1 plays important roles during the resolution phase of acute inflammation, while resolvins D1 and D2 have a unique role in obesity-induced adipose inflammation.</text>
</comment>
<evidence type="ECO:0000256" key="11">
    <source>
        <dbReference type="ARBA" id="ARBA00048008"/>
    </source>
</evidence>
<evidence type="ECO:0000256" key="7">
    <source>
        <dbReference type="ARBA" id="ARBA00042026"/>
    </source>
</evidence>
<evidence type="ECO:0000256" key="16">
    <source>
        <dbReference type="ARBA" id="ARBA00048535"/>
    </source>
</evidence>
<dbReference type="InterPro" id="IPR036291">
    <property type="entry name" value="NAD(P)-bd_dom_sf"/>
</dbReference>
<comment type="similarity">
    <text evidence="1 22">Belongs to the short-chain dehydrogenases/reductases (SDR) family.</text>
</comment>
<dbReference type="EC" id="1.1.1.232" evidence="4"/>
<comment type="catalytic activity">
    <reaction evidence="16">
        <text>lipoxin A4 + NAD(+) = 15-oxo-(5S,6R)-dihydroxy-(7E,9E,11Z,13E)-eicosatetraenoate + NADH + H(+)</text>
        <dbReference type="Rhea" id="RHEA:41572"/>
        <dbReference type="ChEBI" id="CHEBI:15378"/>
        <dbReference type="ChEBI" id="CHEBI:57540"/>
        <dbReference type="ChEBI" id="CHEBI:57945"/>
        <dbReference type="ChEBI" id="CHEBI:67026"/>
        <dbReference type="ChEBI" id="CHEBI:78311"/>
    </reaction>
    <physiologicalReaction direction="left-to-right" evidence="16">
        <dbReference type="Rhea" id="RHEA:41573"/>
    </physiologicalReaction>
</comment>
<proteinExistence type="inferred from homology"/>
<evidence type="ECO:0000256" key="2">
    <source>
        <dbReference type="ARBA" id="ARBA00023002"/>
    </source>
</evidence>
<evidence type="ECO:0000256" key="4">
    <source>
        <dbReference type="ARBA" id="ARBA00039060"/>
    </source>
</evidence>
<dbReference type="InterPro" id="IPR002347">
    <property type="entry name" value="SDR_fam"/>
</dbReference>
<comment type="catalytic activity">
    <reaction evidence="20">
        <text>(15S)-hydroxy-(5Z,8Z,11Z,13E)-eicosatetraenoate + NAD(+) = 15-oxo-(5Z,8Z,11Z,13E)-eicosatetraenoate + NADH + H(+)</text>
        <dbReference type="Rhea" id="RHEA:23260"/>
        <dbReference type="ChEBI" id="CHEBI:15378"/>
        <dbReference type="ChEBI" id="CHEBI:57409"/>
        <dbReference type="ChEBI" id="CHEBI:57410"/>
        <dbReference type="ChEBI" id="CHEBI:57540"/>
        <dbReference type="ChEBI" id="CHEBI:57945"/>
        <dbReference type="EC" id="1.1.1.232"/>
    </reaction>
    <physiologicalReaction direction="left-to-right" evidence="20">
        <dbReference type="Rhea" id="RHEA:23261"/>
    </physiologicalReaction>
</comment>
<dbReference type="Gene3D" id="3.40.50.720">
    <property type="entry name" value="NAD(P)-binding Rossmann-like Domain"/>
    <property type="match status" value="1"/>
</dbReference>
<dbReference type="PRINTS" id="PR00080">
    <property type="entry name" value="SDRFAMILY"/>
</dbReference>
<dbReference type="PRINTS" id="PR00081">
    <property type="entry name" value="GDHRDH"/>
</dbReference>
<evidence type="ECO:0000256" key="12">
    <source>
        <dbReference type="ARBA" id="ARBA00048140"/>
    </source>
</evidence>
<evidence type="ECO:0000313" key="24">
    <source>
        <dbReference type="Proteomes" id="UP001283361"/>
    </source>
</evidence>
<evidence type="ECO:0000256" key="18">
    <source>
        <dbReference type="ARBA" id="ARBA00048739"/>
    </source>
</evidence>
<evidence type="ECO:0000256" key="8">
    <source>
        <dbReference type="ARBA" id="ARBA00045705"/>
    </source>
</evidence>
<dbReference type="EMBL" id="JAWDGP010003248">
    <property type="protein sequence ID" value="KAK3776119.1"/>
    <property type="molecule type" value="Genomic_DNA"/>
</dbReference>
<evidence type="ECO:0000256" key="20">
    <source>
        <dbReference type="ARBA" id="ARBA00049151"/>
    </source>
</evidence>
<evidence type="ECO:0000313" key="23">
    <source>
        <dbReference type="EMBL" id="KAK3776119.1"/>
    </source>
</evidence>
<comment type="catalytic activity">
    <reaction evidence="10">
        <text>resolvin D1 + NAD(+) = 8-oxoresolvin D1 + NADH + H(+)</text>
        <dbReference type="Rhea" id="RHEA:50124"/>
        <dbReference type="ChEBI" id="CHEBI:15378"/>
        <dbReference type="ChEBI" id="CHEBI:57540"/>
        <dbReference type="ChEBI" id="CHEBI:57945"/>
        <dbReference type="ChEBI" id="CHEBI:132079"/>
        <dbReference type="ChEBI" id="CHEBI:132080"/>
    </reaction>
    <physiologicalReaction direction="left-to-right" evidence="10">
        <dbReference type="Rhea" id="RHEA:50125"/>
    </physiologicalReaction>
</comment>
<evidence type="ECO:0000256" key="1">
    <source>
        <dbReference type="ARBA" id="ARBA00006484"/>
    </source>
</evidence>
<comment type="catalytic activity">
    <reaction evidence="13">
        <text>(11R)-hydroxy-(5Z,8Z,12E,14Z)-eicosatetraenoate + NAD(+) = 11-oxo-(5Z,8Z,12E,14Z)-eicosatetraenoate + NADH + H(+)</text>
        <dbReference type="Rhea" id="RHEA:48640"/>
        <dbReference type="ChEBI" id="CHEBI:15378"/>
        <dbReference type="ChEBI" id="CHEBI:57540"/>
        <dbReference type="ChEBI" id="CHEBI:57945"/>
        <dbReference type="ChEBI" id="CHEBI:78836"/>
        <dbReference type="ChEBI" id="CHEBI:90697"/>
    </reaction>
    <physiologicalReaction direction="left-to-right" evidence="13">
        <dbReference type="Rhea" id="RHEA:48641"/>
    </physiologicalReaction>
</comment>
<evidence type="ECO:0000256" key="17">
    <source>
        <dbReference type="ARBA" id="ARBA00048611"/>
    </source>
</evidence>
<gene>
    <name evidence="23" type="ORF">RRG08_046786</name>
</gene>
<comment type="caution">
    <text evidence="23">The sequence shown here is derived from an EMBL/GenBank/DDBJ whole genome shotgun (WGS) entry which is preliminary data.</text>
</comment>
<evidence type="ECO:0000256" key="21">
    <source>
        <dbReference type="ARBA" id="ARBA00049188"/>
    </source>
</evidence>
<comment type="catalytic activity">
    <reaction evidence="11">
        <text>14-hydroxy-(4Z,7Z,10Z,12E,16Z,19Z)-docosahexaenoate + NAD(+) = 14-oxo-(4Z,7Z,10Z,12E,16Z,19Z)-docosahexaenoate + NADH + H(+)</text>
        <dbReference type="Rhea" id="RHEA:48952"/>
        <dbReference type="ChEBI" id="CHEBI:15378"/>
        <dbReference type="ChEBI" id="CHEBI:57540"/>
        <dbReference type="ChEBI" id="CHEBI:57945"/>
        <dbReference type="ChEBI" id="CHEBI:90866"/>
        <dbReference type="ChEBI" id="CHEBI:90867"/>
    </reaction>
    <physiologicalReaction direction="left-to-right" evidence="11">
        <dbReference type="Rhea" id="RHEA:48953"/>
    </physiologicalReaction>
</comment>
<evidence type="ECO:0000256" key="13">
    <source>
        <dbReference type="ARBA" id="ARBA00048144"/>
    </source>
</evidence>
<comment type="catalytic activity">
    <reaction evidence="9">
        <text>prostaglandin E1 + NAD(+) = 15-oxoprostaglandin E1 + NADH + H(+)</text>
        <dbReference type="Rhea" id="RHEA:16477"/>
        <dbReference type="ChEBI" id="CHEBI:15378"/>
        <dbReference type="ChEBI" id="CHEBI:57397"/>
        <dbReference type="ChEBI" id="CHEBI:57401"/>
        <dbReference type="ChEBI" id="CHEBI:57540"/>
        <dbReference type="ChEBI" id="CHEBI:57945"/>
    </reaction>
    <physiologicalReaction direction="left-to-right" evidence="9">
        <dbReference type="Rhea" id="RHEA:16478"/>
    </physiologicalReaction>
</comment>
<comment type="catalytic activity">
    <reaction evidence="12">
        <text>15-oxo-(5S,6R)-dihydroxy-(7E,9E,11Z)-eicosatrienoate + NADH + H(+) = (5S,6R,15S)-trihydroxy-(7E,9E,11Z)-eicosatrienoate + NAD(+)</text>
        <dbReference type="Rhea" id="RHEA:41596"/>
        <dbReference type="ChEBI" id="CHEBI:15378"/>
        <dbReference type="ChEBI" id="CHEBI:57540"/>
        <dbReference type="ChEBI" id="CHEBI:57945"/>
        <dbReference type="ChEBI" id="CHEBI:78325"/>
        <dbReference type="ChEBI" id="CHEBI:78329"/>
    </reaction>
    <physiologicalReaction direction="left-to-right" evidence="12">
        <dbReference type="Rhea" id="RHEA:41597"/>
    </physiologicalReaction>
</comment>
<evidence type="ECO:0000256" key="15">
    <source>
        <dbReference type="ARBA" id="ARBA00048393"/>
    </source>
</evidence>
<dbReference type="AlphaFoldDB" id="A0AAE0ZV51"/>
<comment type="catalytic activity">
    <reaction evidence="17">
        <text>prostaglandin A1 + NAD(+) = 15-oxo-prostaglandin A1 + NADH + H(+)</text>
        <dbReference type="Rhea" id="RHEA:41263"/>
        <dbReference type="ChEBI" id="CHEBI:15378"/>
        <dbReference type="ChEBI" id="CHEBI:57398"/>
        <dbReference type="ChEBI" id="CHEBI:57540"/>
        <dbReference type="ChEBI" id="CHEBI:57945"/>
        <dbReference type="ChEBI" id="CHEBI:85072"/>
    </reaction>
    <physiologicalReaction direction="left-to-right" evidence="17">
        <dbReference type="Rhea" id="RHEA:41264"/>
    </physiologicalReaction>
</comment>
<evidence type="ECO:0000256" key="22">
    <source>
        <dbReference type="RuleBase" id="RU000363"/>
    </source>
</evidence>
<dbReference type="PANTHER" id="PTHR44229:SF4">
    <property type="entry name" value="15-HYDROXYPROSTAGLANDIN DEHYDROGENASE [NAD(+)]"/>
    <property type="match status" value="1"/>
</dbReference>
<dbReference type="EC" id="1.1.1.141" evidence="3"/>